<dbReference type="EMBL" id="CDHN01000005">
    <property type="protein sequence ID" value="CEJ93234.1"/>
    <property type="molecule type" value="Genomic_DNA"/>
</dbReference>
<dbReference type="HOGENOM" id="CLU_839877_0_0_1"/>
<organism evidence="4 5">
    <name type="scientific">[Torrubiella] hemipterigena</name>
    <dbReference type="NCBI Taxonomy" id="1531966"/>
    <lineage>
        <taxon>Eukaryota</taxon>
        <taxon>Fungi</taxon>
        <taxon>Dikarya</taxon>
        <taxon>Ascomycota</taxon>
        <taxon>Pezizomycotina</taxon>
        <taxon>Sordariomycetes</taxon>
        <taxon>Hypocreomycetidae</taxon>
        <taxon>Hypocreales</taxon>
        <taxon>Clavicipitaceae</taxon>
        <taxon>Clavicipitaceae incertae sedis</taxon>
        <taxon>'Torrubiella' clade</taxon>
    </lineage>
</organism>
<evidence type="ECO:0000256" key="1">
    <source>
        <dbReference type="PROSITE-ProRule" id="PRU00042"/>
    </source>
</evidence>
<dbReference type="GO" id="GO:0008270">
    <property type="term" value="F:zinc ion binding"/>
    <property type="evidence" value="ECO:0007669"/>
    <property type="project" value="UniProtKB-KW"/>
</dbReference>
<dbReference type="PROSITE" id="PS00028">
    <property type="entry name" value="ZINC_FINGER_C2H2_1"/>
    <property type="match status" value="1"/>
</dbReference>
<feature type="domain" description="C2H2-type" evidence="3">
    <location>
        <begin position="83"/>
        <end position="112"/>
    </location>
</feature>
<sequence length="331" mass="38443">MTITYDNSPVPKDEFDEVLHHESQDEETKDAYDDPQEEASRLFACPFYKLDPCAHAECLHLKLKRISYVKQHLNRRHVKKGDFSCPRCQSSFPTSEQQREHQSKKCHSKRRSWDELGPQATERLKFRSNRTLSVDGQWYDIWDALFPDTPQPKSPYLDTMWKETLGIIQHRVTRQDSHIISDFLQSRDKIWNNDSAMYRLLVDFVKHMSTLKGGRRQRPDDSPKMLSTRTSTGSDYSEADFCVPLNYMEEESSACLDMSPLPESLPYPTDCLWNNGPAVFGDGFPLSASPGWDMDIVVPIDTNIEMSDYSDWMIVGPPPTFTDLDEWLRMR</sequence>
<accession>A0A0A1TES4</accession>
<name>A0A0A1TES4_9HYPO</name>
<dbReference type="InterPro" id="IPR013087">
    <property type="entry name" value="Znf_C2H2_type"/>
</dbReference>
<dbReference type="AlphaFoldDB" id="A0A0A1TES4"/>
<feature type="region of interest" description="Disordered" evidence="2">
    <location>
        <begin position="212"/>
        <end position="232"/>
    </location>
</feature>
<evidence type="ECO:0000256" key="2">
    <source>
        <dbReference type="SAM" id="MobiDB-lite"/>
    </source>
</evidence>
<feature type="compositionally biased region" description="Basic and acidic residues" evidence="2">
    <location>
        <begin position="11"/>
        <end position="23"/>
    </location>
</feature>
<dbReference type="STRING" id="1531966.A0A0A1TES4"/>
<dbReference type="Proteomes" id="UP000039046">
    <property type="component" value="Unassembled WGS sequence"/>
</dbReference>
<dbReference type="OrthoDB" id="3521097at2759"/>
<evidence type="ECO:0000259" key="3">
    <source>
        <dbReference type="PROSITE" id="PS50157"/>
    </source>
</evidence>
<dbReference type="PANTHER" id="PTHR38166:SF1">
    <property type="entry name" value="C2H2-TYPE DOMAIN-CONTAINING PROTEIN"/>
    <property type="match status" value="1"/>
</dbReference>
<feature type="region of interest" description="Disordered" evidence="2">
    <location>
        <begin position="89"/>
        <end position="114"/>
    </location>
</feature>
<dbReference type="PROSITE" id="PS50157">
    <property type="entry name" value="ZINC_FINGER_C2H2_2"/>
    <property type="match status" value="1"/>
</dbReference>
<keyword evidence="1" id="KW-0479">Metal-binding</keyword>
<protein>
    <recommendedName>
        <fullName evidence="3">C2H2-type domain-containing protein</fullName>
    </recommendedName>
</protein>
<proteinExistence type="predicted"/>
<keyword evidence="1" id="KW-0863">Zinc-finger</keyword>
<gene>
    <name evidence="4" type="ORF">VHEMI08841</name>
</gene>
<keyword evidence="5" id="KW-1185">Reference proteome</keyword>
<dbReference type="PANTHER" id="PTHR38166">
    <property type="entry name" value="C2H2-TYPE DOMAIN-CONTAINING PROTEIN-RELATED"/>
    <property type="match status" value="1"/>
</dbReference>
<feature type="compositionally biased region" description="Acidic residues" evidence="2">
    <location>
        <begin position="24"/>
        <end position="35"/>
    </location>
</feature>
<keyword evidence="1" id="KW-0862">Zinc</keyword>
<evidence type="ECO:0000313" key="5">
    <source>
        <dbReference type="Proteomes" id="UP000039046"/>
    </source>
</evidence>
<evidence type="ECO:0000313" key="4">
    <source>
        <dbReference type="EMBL" id="CEJ93234.1"/>
    </source>
</evidence>
<feature type="region of interest" description="Disordered" evidence="2">
    <location>
        <begin position="1"/>
        <end position="35"/>
    </location>
</feature>
<reference evidence="4 5" key="1">
    <citation type="journal article" date="2015" name="Genome Announc.">
        <title>Draft Genome Sequence and Gene Annotation of the Entomopathogenic Fungus Verticillium hemipterigenum.</title>
        <authorList>
            <person name="Horn F."/>
            <person name="Habel A."/>
            <person name="Scharf D.H."/>
            <person name="Dworschak J."/>
            <person name="Brakhage A.A."/>
            <person name="Guthke R."/>
            <person name="Hertweck C."/>
            <person name="Linde J."/>
        </authorList>
    </citation>
    <scope>NUCLEOTIDE SEQUENCE [LARGE SCALE GENOMIC DNA]</scope>
</reference>